<protein>
    <submittedName>
        <fullName evidence="6">LAQU0S03e08240g1_1</fullName>
    </submittedName>
</protein>
<dbReference type="InterPro" id="IPR036812">
    <property type="entry name" value="NAD(P)_OxRdtase_dom_sf"/>
</dbReference>
<accession>A0A0P1KP30</accession>
<dbReference type="PROSITE" id="PS00798">
    <property type="entry name" value="ALDOKETO_REDUCTASE_1"/>
    <property type="match status" value="1"/>
</dbReference>
<name>A0A0P1KP30_9SACH</name>
<evidence type="ECO:0000313" key="7">
    <source>
        <dbReference type="Proteomes" id="UP000236544"/>
    </source>
</evidence>
<dbReference type="InterPro" id="IPR018170">
    <property type="entry name" value="Aldo/ket_reductase_CS"/>
</dbReference>
<sequence>MLHPKNTEIYFTLNNGVRMPAIGLGTANVVEQIPQTKQAVKAAIKSGYRHIDTAWAYQCEDRVGEALKELFEEGVVKREDIFVTTKVWPTNWDRVDESISRSLENLGLDHVDLVLQHWPLCFNRIEDPDGIDGVRRNPYHEDGSPHYNEKGDYLDTFKTLEKMYLAKDPRFRAIGVSNYPVEYLERLLKECQVVPAINQVECHPHLPQMELRDFCTKHNIRLEAYSPLGATGAPLIDNELIKKVASKYACSTHDVLIAYHVRQGVVTVPRSINPKNIASNVQFVALSKEDIDALNKFGVENTKRIVDEPFAAAIPGFRENK</sequence>
<dbReference type="PIRSF" id="PIRSF000097">
    <property type="entry name" value="AKR"/>
    <property type="match status" value="1"/>
</dbReference>
<proteinExistence type="predicted"/>
<dbReference type="EMBL" id="LN890565">
    <property type="protein sequence ID" value="CUS21681.1"/>
    <property type="molecule type" value="Genomic_DNA"/>
</dbReference>
<organism evidence="6 7">
    <name type="scientific">Lachancea quebecensis</name>
    <dbReference type="NCBI Taxonomy" id="1654605"/>
    <lineage>
        <taxon>Eukaryota</taxon>
        <taxon>Fungi</taxon>
        <taxon>Dikarya</taxon>
        <taxon>Ascomycota</taxon>
        <taxon>Saccharomycotina</taxon>
        <taxon>Saccharomycetes</taxon>
        <taxon>Saccharomycetales</taxon>
        <taxon>Saccharomycetaceae</taxon>
        <taxon>Lachancea</taxon>
    </lineage>
</organism>
<keyword evidence="1" id="KW-0560">Oxidoreductase</keyword>
<gene>
    <name evidence="6" type="ORF">LAQU0_S03e08240g</name>
</gene>
<dbReference type="SUPFAM" id="SSF51430">
    <property type="entry name" value="NAD(P)-linked oxidoreductase"/>
    <property type="match status" value="1"/>
</dbReference>
<reference evidence="7" key="1">
    <citation type="submission" date="2015-10" db="EMBL/GenBank/DDBJ databases">
        <authorList>
            <person name="Devillers H."/>
        </authorList>
    </citation>
    <scope>NUCLEOTIDE SEQUENCE [LARGE SCALE GENOMIC DNA]</scope>
</reference>
<feature type="domain" description="NADP-dependent oxidoreductase" evidence="5">
    <location>
        <begin position="22"/>
        <end position="296"/>
    </location>
</feature>
<evidence type="ECO:0000256" key="4">
    <source>
        <dbReference type="PIRSR" id="PIRSR000097-3"/>
    </source>
</evidence>
<feature type="site" description="Lowers pKa of active site Tyr" evidence="4">
    <location>
        <position position="86"/>
    </location>
</feature>
<dbReference type="PANTHER" id="PTHR11732">
    <property type="entry name" value="ALDO/KETO REDUCTASE"/>
    <property type="match status" value="1"/>
</dbReference>
<dbReference type="Proteomes" id="UP000236544">
    <property type="component" value="Unassembled WGS sequence"/>
</dbReference>
<evidence type="ECO:0000256" key="1">
    <source>
        <dbReference type="ARBA" id="ARBA00023002"/>
    </source>
</evidence>
<dbReference type="AlphaFoldDB" id="A0A0P1KP30"/>
<dbReference type="Pfam" id="PF00248">
    <property type="entry name" value="Aldo_ket_red"/>
    <property type="match status" value="1"/>
</dbReference>
<feature type="binding site" evidence="3">
    <location>
        <position position="117"/>
    </location>
    <ligand>
        <name>substrate</name>
    </ligand>
</feature>
<dbReference type="InterPro" id="IPR020471">
    <property type="entry name" value="AKR"/>
</dbReference>
<feature type="active site" description="Proton donor" evidence="2">
    <location>
        <position position="57"/>
    </location>
</feature>
<dbReference type="PRINTS" id="PR00069">
    <property type="entry name" value="ALDKETRDTASE"/>
</dbReference>
<evidence type="ECO:0000256" key="2">
    <source>
        <dbReference type="PIRSR" id="PIRSR000097-1"/>
    </source>
</evidence>
<dbReference type="InterPro" id="IPR023210">
    <property type="entry name" value="NADP_OxRdtase_dom"/>
</dbReference>
<evidence type="ECO:0000259" key="5">
    <source>
        <dbReference type="Pfam" id="PF00248"/>
    </source>
</evidence>
<keyword evidence="7" id="KW-1185">Reference proteome</keyword>
<evidence type="ECO:0000256" key="3">
    <source>
        <dbReference type="PIRSR" id="PIRSR000097-2"/>
    </source>
</evidence>
<evidence type="ECO:0000313" key="6">
    <source>
        <dbReference type="EMBL" id="CUS21681.1"/>
    </source>
</evidence>
<dbReference type="Gene3D" id="3.20.20.100">
    <property type="entry name" value="NADP-dependent oxidoreductase domain"/>
    <property type="match status" value="1"/>
</dbReference>
<dbReference type="OrthoDB" id="416253at2759"/>
<dbReference type="FunFam" id="3.20.20.100:FF:000002">
    <property type="entry name" value="2,5-diketo-D-gluconic acid reductase A"/>
    <property type="match status" value="1"/>
</dbReference>
<dbReference type="GO" id="GO:0016616">
    <property type="term" value="F:oxidoreductase activity, acting on the CH-OH group of donors, NAD or NADP as acceptor"/>
    <property type="evidence" value="ECO:0007669"/>
    <property type="project" value="UniProtKB-ARBA"/>
</dbReference>